<dbReference type="OrthoDB" id="10069873at2759"/>
<evidence type="ECO:0000313" key="1">
    <source>
        <dbReference type="EMBL" id="CAB3995937.1"/>
    </source>
</evidence>
<dbReference type="Proteomes" id="UP001152795">
    <property type="component" value="Unassembled WGS sequence"/>
</dbReference>
<evidence type="ECO:0000313" key="2">
    <source>
        <dbReference type="Proteomes" id="UP001152795"/>
    </source>
</evidence>
<dbReference type="AlphaFoldDB" id="A0A7D9HXS3"/>
<gene>
    <name evidence="1" type="ORF">PACLA_8A001799</name>
</gene>
<accession>A0A7D9HXS3</accession>
<dbReference type="EMBL" id="CACRXK020002763">
    <property type="protein sequence ID" value="CAB3995937.1"/>
    <property type="molecule type" value="Genomic_DNA"/>
</dbReference>
<name>A0A7D9HXS3_PARCT</name>
<organism evidence="1 2">
    <name type="scientific">Paramuricea clavata</name>
    <name type="common">Red gorgonian</name>
    <name type="synonym">Violescent sea-whip</name>
    <dbReference type="NCBI Taxonomy" id="317549"/>
    <lineage>
        <taxon>Eukaryota</taxon>
        <taxon>Metazoa</taxon>
        <taxon>Cnidaria</taxon>
        <taxon>Anthozoa</taxon>
        <taxon>Octocorallia</taxon>
        <taxon>Malacalcyonacea</taxon>
        <taxon>Plexauridae</taxon>
        <taxon>Paramuricea</taxon>
    </lineage>
</organism>
<feature type="non-terminal residue" evidence="1">
    <location>
        <position position="429"/>
    </location>
</feature>
<reference evidence="1" key="1">
    <citation type="submission" date="2020-04" db="EMBL/GenBank/DDBJ databases">
        <authorList>
            <person name="Alioto T."/>
            <person name="Alioto T."/>
            <person name="Gomez Garrido J."/>
        </authorList>
    </citation>
    <scope>NUCLEOTIDE SEQUENCE</scope>
    <source>
        <strain evidence="1">A484AB</strain>
    </source>
</reference>
<comment type="caution">
    <text evidence="1">The sequence shown here is derived from an EMBL/GenBank/DDBJ whole genome shotgun (WGS) entry which is preliminary data.</text>
</comment>
<protein>
    <submittedName>
        <fullName evidence="1">Uncharacterized protein</fullName>
    </submittedName>
</protein>
<sequence length="429" mass="48695">KQALEQRYAEEKYRSKNLEMKIEQERVKFCQSRDRNSKMQETVKLAQQKVGQTDSQAERLNEINDAKQKVIADLNEKIKQETDKQENDVTEFQLKLSELTQFFRDAKRAYAKDNLTKETKEWKENMDSVMNEAETKNIELEDVTKAFENLSVDTNKIKELVGEKMGHKGLTYKELKAAIDQLTRKQEQLHKFLKWLESCESDAKAEIQAYNKRCLTAEQERGNSVVETEMADVIVRDITPAQIYQSTRAAGEGQRFPNGEQPSRNEHCNIPANYPVQQNSSQLANNVDQGLRNHHHVPIQNAAPVTLAASGHFPERVNDVVDQEARNRHTVPNQNTVPDTRAASGYFPERVNNVVDQEARNNRTVSNQNTVPDTRTAPAQIPERANVGQGSRNHHAVPNTPAASRTVPGHIAAVNSPSFFISLPFGRTR</sequence>
<proteinExistence type="predicted"/>
<keyword evidence="2" id="KW-1185">Reference proteome</keyword>